<keyword evidence="5 8" id="KW-0812">Transmembrane</keyword>
<sequence length="246" mass="25238">MPHDYLPFFFIVSAIFFGAGMVKGVLGLGLPTLAMGLLGLLMPIPQAASLLTLPSLVTNLWQAFAGGAFGPLVRRLATFQLGIVAGVAGASLLPPLQDPLGRILLGGCLLAYGLSGAAGWRIAPLSPRVEVFAGPLAGAATGLATGVTGVFVLPAVPYLQALALDRNQLAQSLGLSFTTSTLALACLLAARGALDLTTSTHSALSVVPALAGMWIGQKIREELGEAAFRKCFFLGMVLLGGWLLAS</sequence>
<keyword evidence="10" id="KW-1185">Reference proteome</keyword>
<evidence type="ECO:0000313" key="9">
    <source>
        <dbReference type="EMBL" id="MBE7368961.1"/>
    </source>
</evidence>
<evidence type="ECO:0000256" key="6">
    <source>
        <dbReference type="ARBA" id="ARBA00022989"/>
    </source>
</evidence>
<evidence type="ECO:0000256" key="1">
    <source>
        <dbReference type="ARBA" id="ARBA00004651"/>
    </source>
</evidence>
<evidence type="ECO:0000256" key="7">
    <source>
        <dbReference type="ARBA" id="ARBA00023136"/>
    </source>
</evidence>
<proteinExistence type="inferred from homology"/>
<feature type="transmembrane region" description="Helical" evidence="8">
    <location>
        <begin position="135"/>
        <end position="157"/>
    </location>
</feature>
<dbReference type="PANTHER" id="PTHR30269">
    <property type="entry name" value="TRANSMEMBRANE PROTEIN YFCA"/>
    <property type="match status" value="1"/>
</dbReference>
<accession>A0ABR9S614</accession>
<evidence type="ECO:0000256" key="8">
    <source>
        <dbReference type="RuleBase" id="RU363041"/>
    </source>
</evidence>
<feature type="transmembrane region" description="Helical" evidence="8">
    <location>
        <begin position="227"/>
        <end position="245"/>
    </location>
</feature>
<reference evidence="9 10" key="1">
    <citation type="submission" date="2020-10" db="EMBL/GenBank/DDBJ databases">
        <title>Ramlibacter sp. HM2 16S ribosomal RNA gene Genome sequencing and assembly.</title>
        <authorList>
            <person name="Kang M."/>
        </authorList>
    </citation>
    <scope>NUCLEOTIDE SEQUENCE [LARGE SCALE GENOMIC DNA]</scope>
    <source>
        <strain evidence="9 10">HM2</strain>
    </source>
</reference>
<feature type="transmembrane region" description="Helical" evidence="8">
    <location>
        <begin position="103"/>
        <end position="123"/>
    </location>
</feature>
<feature type="transmembrane region" description="Helical" evidence="8">
    <location>
        <begin position="169"/>
        <end position="190"/>
    </location>
</feature>
<evidence type="ECO:0000256" key="3">
    <source>
        <dbReference type="ARBA" id="ARBA00022448"/>
    </source>
</evidence>
<feature type="transmembrane region" description="Helical" evidence="8">
    <location>
        <begin position="33"/>
        <end position="57"/>
    </location>
</feature>
<comment type="similarity">
    <text evidence="2 8">Belongs to the 4-toluene sulfonate uptake permease (TSUP) (TC 2.A.102) family.</text>
</comment>
<gene>
    <name evidence="9" type="ORF">IM787_15470</name>
</gene>
<evidence type="ECO:0000256" key="2">
    <source>
        <dbReference type="ARBA" id="ARBA00009142"/>
    </source>
</evidence>
<organism evidence="9 10">
    <name type="scientific">Ramlibacter pallidus</name>
    <dbReference type="NCBI Taxonomy" id="2780087"/>
    <lineage>
        <taxon>Bacteria</taxon>
        <taxon>Pseudomonadati</taxon>
        <taxon>Pseudomonadota</taxon>
        <taxon>Betaproteobacteria</taxon>
        <taxon>Burkholderiales</taxon>
        <taxon>Comamonadaceae</taxon>
        <taxon>Ramlibacter</taxon>
    </lineage>
</organism>
<dbReference type="EMBL" id="JADDIV010000004">
    <property type="protein sequence ID" value="MBE7368961.1"/>
    <property type="molecule type" value="Genomic_DNA"/>
</dbReference>
<evidence type="ECO:0000256" key="5">
    <source>
        <dbReference type="ARBA" id="ARBA00022692"/>
    </source>
</evidence>
<dbReference type="RefSeq" id="WP_193677575.1">
    <property type="nucleotide sequence ID" value="NZ_JADDIV010000004.1"/>
</dbReference>
<dbReference type="PANTHER" id="PTHR30269:SF32">
    <property type="entry name" value="MEMBRANE TRANSPORTER PROTEIN-RELATED"/>
    <property type="match status" value="1"/>
</dbReference>
<feature type="transmembrane region" description="Helical" evidence="8">
    <location>
        <begin position="6"/>
        <end position="26"/>
    </location>
</feature>
<keyword evidence="4 8" id="KW-1003">Cell membrane</keyword>
<dbReference type="Proteomes" id="UP000806285">
    <property type="component" value="Unassembled WGS sequence"/>
</dbReference>
<comment type="caution">
    <text evidence="9">The sequence shown here is derived from an EMBL/GenBank/DDBJ whole genome shotgun (WGS) entry which is preliminary data.</text>
</comment>
<keyword evidence="3" id="KW-0813">Transport</keyword>
<dbReference type="InterPro" id="IPR002781">
    <property type="entry name" value="TM_pro_TauE-like"/>
</dbReference>
<protein>
    <recommendedName>
        <fullName evidence="8">Probable membrane transporter protein</fullName>
    </recommendedName>
</protein>
<dbReference type="Pfam" id="PF01925">
    <property type="entry name" value="TauE"/>
    <property type="match status" value="1"/>
</dbReference>
<comment type="subcellular location">
    <subcellularLocation>
        <location evidence="1 8">Cell membrane</location>
        <topology evidence="1 8">Multi-pass membrane protein</topology>
    </subcellularLocation>
</comment>
<keyword evidence="7 8" id="KW-0472">Membrane</keyword>
<name>A0ABR9S614_9BURK</name>
<evidence type="ECO:0000256" key="4">
    <source>
        <dbReference type="ARBA" id="ARBA00022475"/>
    </source>
</evidence>
<evidence type="ECO:0000313" key="10">
    <source>
        <dbReference type="Proteomes" id="UP000806285"/>
    </source>
</evidence>
<feature type="transmembrane region" description="Helical" evidence="8">
    <location>
        <begin position="77"/>
        <end position="96"/>
    </location>
</feature>
<keyword evidence="6 8" id="KW-1133">Transmembrane helix</keyword>
<dbReference type="InterPro" id="IPR052017">
    <property type="entry name" value="TSUP"/>
</dbReference>